<dbReference type="PANTHER" id="PTHR28637:SF13">
    <property type="entry name" value="EXPRESSED PROTEIN"/>
    <property type="match status" value="1"/>
</dbReference>
<dbReference type="SMART" id="SM01075">
    <property type="entry name" value="CDT1"/>
    <property type="match status" value="1"/>
</dbReference>
<dbReference type="GeneID" id="107012742"/>
<evidence type="ECO:0000259" key="2">
    <source>
        <dbReference type="SMART" id="SM01075"/>
    </source>
</evidence>
<dbReference type="Proteomes" id="UP000694930">
    <property type="component" value="Chromosome 3"/>
</dbReference>
<reference evidence="4" key="2">
    <citation type="submission" date="2025-08" db="UniProtKB">
        <authorList>
            <consortium name="RefSeq"/>
        </authorList>
    </citation>
    <scope>IDENTIFICATION</scope>
</reference>
<dbReference type="RefSeq" id="XP_015068144.1">
    <property type="nucleotide sequence ID" value="XM_015212658.2"/>
</dbReference>
<organism evidence="3 4">
    <name type="scientific">Solanum pennellii</name>
    <name type="common">Tomato</name>
    <name type="synonym">Lycopersicon pennellii</name>
    <dbReference type="NCBI Taxonomy" id="28526"/>
    <lineage>
        <taxon>Eukaryota</taxon>
        <taxon>Viridiplantae</taxon>
        <taxon>Streptophyta</taxon>
        <taxon>Embryophyta</taxon>
        <taxon>Tracheophyta</taxon>
        <taxon>Spermatophyta</taxon>
        <taxon>Magnoliopsida</taxon>
        <taxon>eudicotyledons</taxon>
        <taxon>Gunneridae</taxon>
        <taxon>Pentapetalae</taxon>
        <taxon>asterids</taxon>
        <taxon>lamiids</taxon>
        <taxon>Solanales</taxon>
        <taxon>Solanaceae</taxon>
        <taxon>Solanoideae</taxon>
        <taxon>Solaneae</taxon>
        <taxon>Solanum</taxon>
        <taxon>Solanum subgen. Lycopersicon</taxon>
    </lineage>
</organism>
<reference evidence="3" key="1">
    <citation type="journal article" date="2014" name="Nat. Genet.">
        <title>The genome of the stress-tolerant wild tomato species Solanum pennellii.</title>
        <authorList>
            <person name="Bolger A."/>
            <person name="Scossa F."/>
            <person name="Bolger M.E."/>
            <person name="Lanz C."/>
            <person name="Maumus F."/>
            <person name="Tohge T."/>
            <person name="Quesneville H."/>
            <person name="Alseekh S."/>
            <person name="Sorensen I."/>
            <person name="Lichtenstein G."/>
            <person name="Fich E.A."/>
            <person name="Conte M."/>
            <person name="Keller H."/>
            <person name="Schneeberger K."/>
            <person name="Schwacke R."/>
            <person name="Ofner I."/>
            <person name="Vrebalov J."/>
            <person name="Xu Y."/>
            <person name="Osorio S."/>
            <person name="Aflitos S.A."/>
            <person name="Schijlen E."/>
            <person name="Jimenez-Gomez J.M."/>
            <person name="Ryngajllo M."/>
            <person name="Kimura S."/>
            <person name="Kumar R."/>
            <person name="Koenig D."/>
            <person name="Headland L.R."/>
            <person name="Maloof J.N."/>
            <person name="Sinha N."/>
            <person name="van Ham R.C."/>
            <person name="Lankhorst R.K."/>
            <person name="Mao L."/>
            <person name="Vogel A."/>
            <person name="Arsova B."/>
            <person name="Panstruga R."/>
            <person name="Fei Z."/>
            <person name="Rose J.K."/>
            <person name="Zamir D."/>
            <person name="Carrari F."/>
            <person name="Giovannoni J.J."/>
            <person name="Weigel D."/>
            <person name="Usadel B."/>
            <person name="Fernie A.R."/>
        </authorList>
    </citation>
    <scope>NUCLEOTIDE SEQUENCE [LARGE SCALE GENOMIC DNA]</scope>
    <source>
        <strain evidence="3">cv. LA0716</strain>
    </source>
</reference>
<sequence>MEKTDAVIAEEGVVDVKNQTEKSSVLSPLPSQKRGDSGVATEFSSLTPARKNEQSHITHEIDTAELPEKYRILSELFDRILCSLRLLNLRKRAPTFQNVSSQVEVLTGRKFTHKHLAQIKYIVPEAIQIDKLLVHDAKTMCMKPDVNITLHFDVVEDHQEHSKFMTLNSLFASRLMNFFRKHAQQDCHIPEAILPDPFNQRCLTSNADLPLDVSSSHESKSLSSSHLCPSFSPRFSRQTAFAEAKIDQFSVPLSTCSPCESECTLNRELDSKRISPELSKSSINLNNVEECQPKPGCSLVGNERTPQKILPESEIMLETPAQPTPKRSVPITEDKHKKMTDQESVVLNLTVKRSLDFSTLAGEEMSSDLISGSIEQHHDLNTEKKTMSKEDHVDADICPNEVQKKSCSFSKEEKIYQSHLTAVRQESFSLSDLVRLIHRIFQSVGCRSMTKVELVHKIIVHDFDIDENTDVEGQIELLERLVPDWLSKESAPTGDLLYSIKKASDLNSVCERVVGV</sequence>
<evidence type="ECO:0000313" key="3">
    <source>
        <dbReference type="Proteomes" id="UP000694930"/>
    </source>
</evidence>
<dbReference type="CDD" id="cd08674">
    <property type="entry name" value="Cdt1_m"/>
    <property type="match status" value="1"/>
</dbReference>
<protein>
    <submittedName>
        <fullName evidence="4">CDT1-like protein a, chloroplastic isoform X1</fullName>
    </submittedName>
</protein>
<feature type="domain" description="CDT1 Geminin-binding" evidence="2">
    <location>
        <begin position="66"/>
        <end position="196"/>
    </location>
</feature>
<feature type="compositionally biased region" description="Polar residues" evidence="1">
    <location>
        <begin position="21"/>
        <end position="30"/>
    </location>
</feature>
<evidence type="ECO:0000256" key="1">
    <source>
        <dbReference type="SAM" id="MobiDB-lite"/>
    </source>
</evidence>
<keyword evidence="3" id="KW-1185">Reference proteome</keyword>
<dbReference type="InterPro" id="IPR036390">
    <property type="entry name" value="WH_DNA-bd_sf"/>
</dbReference>
<dbReference type="InterPro" id="IPR038090">
    <property type="entry name" value="Cdt1_C_WH_dom_sf"/>
</dbReference>
<gene>
    <name evidence="4" type="primary">LOC107012742</name>
</gene>
<dbReference type="InterPro" id="IPR045173">
    <property type="entry name" value="Cdt1"/>
</dbReference>
<dbReference type="Gene3D" id="1.10.10.1420">
    <property type="entry name" value="DNA replication factor Cdt1, C-terminal WH domain"/>
    <property type="match status" value="1"/>
</dbReference>
<dbReference type="PANTHER" id="PTHR28637">
    <property type="entry name" value="DNA REPLICATION FACTOR CDT1"/>
    <property type="match status" value="1"/>
</dbReference>
<evidence type="ECO:0000313" key="4">
    <source>
        <dbReference type="RefSeq" id="XP_015068144.1"/>
    </source>
</evidence>
<dbReference type="InterPro" id="IPR014939">
    <property type="entry name" value="CDT1_Gemini-bd-like"/>
</dbReference>
<accession>A0ABM1GA99</accession>
<dbReference type="SUPFAM" id="SSF46785">
    <property type="entry name" value="Winged helix' DNA-binding domain"/>
    <property type="match status" value="1"/>
</dbReference>
<dbReference type="Pfam" id="PF08839">
    <property type="entry name" value="CDT1"/>
    <property type="match status" value="1"/>
</dbReference>
<feature type="region of interest" description="Disordered" evidence="1">
    <location>
        <begin position="19"/>
        <end position="39"/>
    </location>
</feature>
<proteinExistence type="predicted"/>
<name>A0ABM1GA99_SOLPN</name>